<dbReference type="Pfam" id="PF04350">
    <property type="entry name" value="PilO"/>
    <property type="match status" value="1"/>
</dbReference>
<sequence length="198" mass="21890">MTEWQDLELDEIADWPRIPQCLAALVLALALAGVGYWFWLTPAQTTLAGLKQREAALHQQLVLRANQAAALPLIRQQLTTLGGRYQQVVQQLPEEKELASLLSGINDIGIRNGLEFQRIEWAPTVEHPLFFELPISIELTGSYEEIGQFAAAVAALSRIVTLNDFKLDLVSQPSSVVVLKLTVSASTYRFKPPQQGGT</sequence>
<gene>
    <name evidence="2" type="ORF">NNL38_01095</name>
</gene>
<keyword evidence="1" id="KW-0472">Membrane</keyword>
<organism evidence="2 3">
    <name type="scientific">Photobacterium atrarenae</name>
    <dbReference type="NCBI Taxonomy" id="865757"/>
    <lineage>
        <taxon>Bacteria</taxon>
        <taxon>Pseudomonadati</taxon>
        <taxon>Pseudomonadota</taxon>
        <taxon>Gammaproteobacteria</taxon>
        <taxon>Vibrionales</taxon>
        <taxon>Vibrionaceae</taxon>
        <taxon>Photobacterium</taxon>
    </lineage>
</organism>
<evidence type="ECO:0000313" key="2">
    <source>
        <dbReference type="EMBL" id="UTV27956.1"/>
    </source>
</evidence>
<name>A0ABY5GGJ4_9GAMM</name>
<dbReference type="PANTHER" id="PTHR39555">
    <property type="entry name" value="FIMBRIAL ASSEMBLY PROTEIN PILO-LIKE PROTEIN-RELATED"/>
    <property type="match status" value="1"/>
</dbReference>
<keyword evidence="3" id="KW-1185">Reference proteome</keyword>
<evidence type="ECO:0000256" key="1">
    <source>
        <dbReference type="SAM" id="Phobius"/>
    </source>
</evidence>
<protein>
    <submittedName>
        <fullName evidence="2">Type 4a pilus biogenesis protein PilO</fullName>
    </submittedName>
</protein>
<keyword evidence="1" id="KW-0812">Transmembrane</keyword>
<keyword evidence="1" id="KW-1133">Transmembrane helix</keyword>
<accession>A0ABY5GGJ4</accession>
<reference evidence="2" key="1">
    <citation type="submission" date="2022-07" db="EMBL/GenBank/DDBJ databases">
        <title>Genome sequencing of Photobacterium atrarenae GJH2-4.</title>
        <authorList>
            <person name="Park S.-J."/>
        </authorList>
    </citation>
    <scope>NUCLEOTIDE SEQUENCE</scope>
    <source>
        <strain evidence="2">GJH2-4</strain>
    </source>
</reference>
<feature type="transmembrane region" description="Helical" evidence="1">
    <location>
        <begin position="21"/>
        <end position="39"/>
    </location>
</feature>
<proteinExistence type="predicted"/>
<dbReference type="RefSeq" id="WP_255389211.1">
    <property type="nucleotide sequence ID" value="NZ_CP101508.1"/>
</dbReference>
<dbReference type="Proteomes" id="UP001057998">
    <property type="component" value="Chromosome 1"/>
</dbReference>
<dbReference type="EMBL" id="CP101508">
    <property type="protein sequence ID" value="UTV27956.1"/>
    <property type="molecule type" value="Genomic_DNA"/>
</dbReference>
<dbReference type="InterPro" id="IPR007445">
    <property type="entry name" value="PilO"/>
</dbReference>
<dbReference type="PIRSF" id="PIRSF016482">
    <property type="entry name" value="PilO"/>
    <property type="match status" value="1"/>
</dbReference>
<dbReference type="PANTHER" id="PTHR39555:SF1">
    <property type="entry name" value="TYPE IV PILUS INNER MEMBRANE COMPONENT PILO"/>
    <property type="match status" value="1"/>
</dbReference>
<evidence type="ECO:0000313" key="3">
    <source>
        <dbReference type="Proteomes" id="UP001057998"/>
    </source>
</evidence>
<dbReference type="InterPro" id="IPR014717">
    <property type="entry name" value="Transl_elong_EF1B/ribsomal_bS6"/>
</dbReference>
<dbReference type="Gene3D" id="3.30.70.60">
    <property type="match status" value="1"/>
</dbReference>